<evidence type="ECO:0000313" key="7">
    <source>
        <dbReference type="EMBL" id="ODJ86239.1"/>
    </source>
</evidence>
<dbReference type="EMBL" id="MARB01000025">
    <property type="protein sequence ID" value="ODJ86239.1"/>
    <property type="molecule type" value="Genomic_DNA"/>
</dbReference>
<dbReference type="Proteomes" id="UP000094769">
    <property type="component" value="Unassembled WGS sequence"/>
</dbReference>
<evidence type="ECO:0000259" key="6">
    <source>
        <dbReference type="PROSITE" id="PS50850"/>
    </source>
</evidence>
<feature type="transmembrane region" description="Helical" evidence="5">
    <location>
        <begin position="281"/>
        <end position="303"/>
    </location>
</feature>
<feature type="transmembrane region" description="Helical" evidence="5">
    <location>
        <begin position="255"/>
        <end position="274"/>
    </location>
</feature>
<dbReference type="InterPro" id="IPR020846">
    <property type="entry name" value="MFS_dom"/>
</dbReference>
<feature type="transmembrane region" description="Helical" evidence="5">
    <location>
        <begin position="149"/>
        <end position="168"/>
    </location>
</feature>
<feature type="transmembrane region" description="Helical" evidence="5">
    <location>
        <begin position="221"/>
        <end position="243"/>
    </location>
</feature>
<evidence type="ECO:0000313" key="8">
    <source>
        <dbReference type="Proteomes" id="UP000094769"/>
    </source>
</evidence>
<dbReference type="PANTHER" id="PTHR11328:SF24">
    <property type="entry name" value="MAJOR FACILITATOR SUPERFAMILY (MFS) PROFILE DOMAIN-CONTAINING PROTEIN"/>
    <property type="match status" value="1"/>
</dbReference>
<comment type="similarity">
    <text evidence="1">Belongs to the sodium:galactoside symporter (TC 2.A.2) family.</text>
</comment>
<organism evidence="7 8">
    <name type="scientific">Candidatus Thiodiazotropha endolucinida</name>
    <dbReference type="NCBI Taxonomy" id="1655433"/>
    <lineage>
        <taxon>Bacteria</taxon>
        <taxon>Pseudomonadati</taxon>
        <taxon>Pseudomonadota</taxon>
        <taxon>Gammaproteobacteria</taxon>
        <taxon>Chromatiales</taxon>
        <taxon>Sedimenticolaceae</taxon>
        <taxon>Candidatus Thiodiazotropha</taxon>
    </lineage>
</organism>
<comment type="caution">
    <text evidence="7">The sequence shown here is derived from an EMBL/GenBank/DDBJ whole genome shotgun (WGS) entry which is preliminary data.</text>
</comment>
<name>A0A7Z0VJF0_9GAMM</name>
<feature type="transmembrane region" description="Helical" evidence="5">
    <location>
        <begin position="35"/>
        <end position="52"/>
    </location>
</feature>
<dbReference type="PANTHER" id="PTHR11328">
    <property type="entry name" value="MAJOR FACILITATOR SUPERFAMILY DOMAIN-CONTAINING PROTEIN"/>
    <property type="match status" value="1"/>
</dbReference>
<feature type="transmembrane region" description="Helical" evidence="5">
    <location>
        <begin position="174"/>
        <end position="194"/>
    </location>
</feature>
<proteinExistence type="inferred from homology"/>
<reference evidence="7 8" key="1">
    <citation type="submission" date="2016-06" db="EMBL/GenBank/DDBJ databases">
        <title>Genome sequence of endosymbiont of Candidatus Endolucinida thiodiazotropha.</title>
        <authorList>
            <person name="Poehlein A."/>
            <person name="Koenig S."/>
            <person name="Heiden S.E."/>
            <person name="Thuermer A."/>
            <person name="Voget S."/>
            <person name="Daniel R."/>
            <person name="Markert S."/>
            <person name="Gros O."/>
            <person name="Schweder T."/>
        </authorList>
    </citation>
    <scope>NUCLEOTIDE SEQUENCE [LARGE SCALE GENOMIC DNA]</scope>
    <source>
        <strain evidence="7 8">COS</strain>
    </source>
</reference>
<keyword evidence="2 5" id="KW-0812">Transmembrane</keyword>
<feature type="transmembrane region" description="Helical" evidence="5">
    <location>
        <begin position="382"/>
        <end position="404"/>
    </location>
</feature>
<evidence type="ECO:0000256" key="2">
    <source>
        <dbReference type="ARBA" id="ARBA00022692"/>
    </source>
</evidence>
<evidence type="ECO:0000256" key="4">
    <source>
        <dbReference type="ARBA" id="ARBA00023136"/>
    </source>
</evidence>
<protein>
    <submittedName>
        <fullName evidence="7">Inner membrane symporter YicJ</fullName>
    </submittedName>
</protein>
<feature type="transmembrane region" description="Helical" evidence="5">
    <location>
        <begin position="73"/>
        <end position="92"/>
    </location>
</feature>
<dbReference type="GO" id="GO:0015293">
    <property type="term" value="F:symporter activity"/>
    <property type="evidence" value="ECO:0007669"/>
    <property type="project" value="InterPro"/>
</dbReference>
<dbReference type="InterPro" id="IPR036259">
    <property type="entry name" value="MFS_trans_sf"/>
</dbReference>
<gene>
    <name evidence="7" type="primary">yicJ</name>
    <name evidence="7" type="ORF">CODIS_35600</name>
</gene>
<dbReference type="SUPFAM" id="SSF103473">
    <property type="entry name" value="MFS general substrate transporter"/>
    <property type="match status" value="1"/>
</dbReference>
<dbReference type="Pfam" id="PF13347">
    <property type="entry name" value="MFS_2"/>
    <property type="match status" value="1"/>
</dbReference>
<dbReference type="GO" id="GO:0005886">
    <property type="term" value="C:plasma membrane"/>
    <property type="evidence" value="ECO:0007669"/>
    <property type="project" value="TreeGrafter"/>
</dbReference>
<evidence type="ECO:0000256" key="3">
    <source>
        <dbReference type="ARBA" id="ARBA00022989"/>
    </source>
</evidence>
<sequence length="417" mass="45023">MTSRQRFAYGLLGAPMAMAALPVYIHTPKLYGDELGLGLALTGAILLASRALDTLQDPWLGRLADLMQRQHRGWAVLAGVAASVLVLAYTALFNPPKMLQWQLALWFGVALVLVYTAHSALNITYLAWGANVSHDSHERTRLVAFREGFGLFGVILASLLPMLFSSWFQDVNPWLPYSFVFSLFLLLAIWLLLYRFPLPTKHGLTAQGLFGPLRQSPFRRLATLFLLNGFAVAIAGTLALFYIADVLQLEAYSGLFLATYFISGAVSLPLWLRLSRRLGKSVAWAVGTLVAVVGFVWAVQLGAGDMLPYLLICLLSGAALGADLALPAAIAADIIPQQDRGNTGGYFGIWSLINKGVLALAAGLGLPLLAGFGYQPGGGGGLTALAILYAGVPCLIKLISAGLLMRWRRSLEVQYVF</sequence>
<feature type="transmembrane region" description="Helical" evidence="5">
    <location>
        <begin position="309"/>
        <end position="335"/>
    </location>
</feature>
<keyword evidence="3 5" id="KW-1133">Transmembrane helix</keyword>
<evidence type="ECO:0000256" key="1">
    <source>
        <dbReference type="ARBA" id="ARBA00009617"/>
    </source>
</evidence>
<keyword evidence="8" id="KW-1185">Reference proteome</keyword>
<dbReference type="AlphaFoldDB" id="A0A7Z0VJF0"/>
<dbReference type="GO" id="GO:0008643">
    <property type="term" value="P:carbohydrate transport"/>
    <property type="evidence" value="ECO:0007669"/>
    <property type="project" value="InterPro"/>
</dbReference>
<feature type="transmembrane region" description="Helical" evidence="5">
    <location>
        <begin position="347"/>
        <end position="370"/>
    </location>
</feature>
<keyword evidence="4 5" id="KW-0472">Membrane</keyword>
<accession>A0A7Z0VJF0</accession>
<feature type="transmembrane region" description="Helical" evidence="5">
    <location>
        <begin position="104"/>
        <end position="128"/>
    </location>
</feature>
<dbReference type="RefSeq" id="WP_069127334.1">
    <property type="nucleotide sequence ID" value="NZ_MARB01000025.1"/>
</dbReference>
<dbReference type="InterPro" id="IPR039672">
    <property type="entry name" value="MFS_2"/>
</dbReference>
<evidence type="ECO:0000256" key="5">
    <source>
        <dbReference type="SAM" id="Phobius"/>
    </source>
</evidence>
<dbReference type="Gene3D" id="1.20.1250.20">
    <property type="entry name" value="MFS general substrate transporter like domains"/>
    <property type="match status" value="2"/>
</dbReference>
<dbReference type="OrthoDB" id="181905at2"/>
<dbReference type="PROSITE" id="PS50850">
    <property type="entry name" value="MFS"/>
    <property type="match status" value="1"/>
</dbReference>
<feature type="domain" description="Major facilitator superfamily (MFS) profile" evidence="6">
    <location>
        <begin position="217"/>
        <end position="417"/>
    </location>
</feature>